<evidence type="ECO:0000256" key="1">
    <source>
        <dbReference type="ARBA" id="ARBA00004651"/>
    </source>
</evidence>
<keyword evidence="3" id="KW-1003">Cell membrane</keyword>
<keyword evidence="4 7" id="KW-0812">Transmembrane</keyword>
<feature type="transmembrane region" description="Helical" evidence="7">
    <location>
        <begin position="20"/>
        <end position="41"/>
    </location>
</feature>
<proteinExistence type="inferred from homology"/>
<feature type="transmembrane region" description="Helical" evidence="7">
    <location>
        <begin position="80"/>
        <end position="105"/>
    </location>
</feature>
<evidence type="ECO:0000313" key="9">
    <source>
        <dbReference type="Proteomes" id="UP000694232"/>
    </source>
</evidence>
<keyword evidence="5 7" id="KW-1133">Transmembrane helix</keyword>
<dbReference type="AlphaFoldDB" id="A0A975U926"/>
<dbReference type="KEGG" id="vos:KNV97_13940"/>
<evidence type="ECO:0000256" key="4">
    <source>
        <dbReference type="ARBA" id="ARBA00022692"/>
    </source>
</evidence>
<dbReference type="GO" id="GO:0005886">
    <property type="term" value="C:plasma membrane"/>
    <property type="evidence" value="ECO:0007669"/>
    <property type="project" value="UniProtKB-SubCell"/>
</dbReference>
<keyword evidence="9" id="KW-1185">Reference proteome</keyword>
<dbReference type="PANTHER" id="PTHR40043">
    <property type="entry name" value="UPF0719 INNER MEMBRANE PROTEIN YJFL"/>
    <property type="match status" value="1"/>
</dbReference>
<keyword evidence="6 7" id="KW-0472">Membrane</keyword>
<protein>
    <submittedName>
        <fullName evidence="8">DUF350 domain-containing protein</fullName>
    </submittedName>
</protein>
<evidence type="ECO:0000256" key="2">
    <source>
        <dbReference type="ARBA" id="ARBA00005779"/>
    </source>
</evidence>
<evidence type="ECO:0000256" key="6">
    <source>
        <dbReference type="ARBA" id="ARBA00023136"/>
    </source>
</evidence>
<dbReference type="EMBL" id="CP076643">
    <property type="protein sequence ID" value="QXO16586.1"/>
    <property type="molecule type" value="Genomic_DNA"/>
</dbReference>
<gene>
    <name evidence="8" type="ORF">KNV97_13940</name>
</gene>
<evidence type="ECO:0000256" key="3">
    <source>
        <dbReference type="ARBA" id="ARBA00022475"/>
    </source>
</evidence>
<dbReference type="Proteomes" id="UP000694232">
    <property type="component" value="Chromosome 1"/>
</dbReference>
<organism evidence="8 9">
    <name type="scientific">Vibrio ostreae</name>
    <dbReference type="NCBI Taxonomy" id="2841925"/>
    <lineage>
        <taxon>Bacteria</taxon>
        <taxon>Pseudomonadati</taxon>
        <taxon>Pseudomonadota</taxon>
        <taxon>Gammaproteobacteria</taxon>
        <taxon>Vibrionales</taxon>
        <taxon>Vibrionaceae</taxon>
        <taxon>Vibrio</taxon>
    </lineage>
</organism>
<evidence type="ECO:0000313" key="8">
    <source>
        <dbReference type="EMBL" id="QXO16586.1"/>
    </source>
</evidence>
<feature type="transmembrane region" description="Helical" evidence="7">
    <location>
        <begin position="117"/>
        <end position="136"/>
    </location>
</feature>
<comment type="subcellular location">
    <subcellularLocation>
        <location evidence="1">Cell membrane</location>
        <topology evidence="1">Multi-pass membrane protein</topology>
    </subcellularLocation>
</comment>
<sequence>MEITSMQYIDLAALGNFSAYIGTSIVALLIFKYLVVLITPYNEWKLIKEQKNTAAAIALGGSVIGYAIAINGVLRNAVNFYDFITWAVVALITQIIMITIVRFVFMPKFVARIENDETGAAVIAAAMYIAVGLLNAGCMTY</sequence>
<dbReference type="PANTHER" id="PTHR40043:SF1">
    <property type="entry name" value="UPF0719 INNER MEMBRANE PROTEIN YJFL"/>
    <property type="match status" value="1"/>
</dbReference>
<reference evidence="8" key="1">
    <citation type="submission" date="2021-06" db="EMBL/GenBank/DDBJ databases">
        <title>Vibrio nov. sp., novel gut bacterium isolated from Yellow Sea oyster.</title>
        <authorList>
            <person name="Muhammad N."/>
            <person name="Nguyen T.H."/>
            <person name="Lee Y.-J."/>
            <person name="Ko J."/>
            <person name="Kim S.-G."/>
        </authorList>
    </citation>
    <scope>NUCLEOTIDE SEQUENCE</scope>
    <source>
        <strain evidence="8">OG9-811</strain>
    </source>
</reference>
<feature type="transmembrane region" description="Helical" evidence="7">
    <location>
        <begin position="53"/>
        <end position="74"/>
    </location>
</feature>
<name>A0A975U926_9VIBR</name>
<evidence type="ECO:0000256" key="5">
    <source>
        <dbReference type="ARBA" id="ARBA00022989"/>
    </source>
</evidence>
<evidence type="ECO:0000256" key="7">
    <source>
        <dbReference type="SAM" id="Phobius"/>
    </source>
</evidence>
<accession>A0A975U926</accession>
<dbReference type="Pfam" id="PF03994">
    <property type="entry name" value="DUF350"/>
    <property type="match status" value="1"/>
</dbReference>
<dbReference type="InterPro" id="IPR007140">
    <property type="entry name" value="DUF350"/>
</dbReference>
<comment type="similarity">
    <text evidence="2">Belongs to the UPF0719 family.</text>
</comment>